<organism evidence="1 2">
    <name type="scientific">Allorhizobium borbori</name>
    <dbReference type="NCBI Taxonomy" id="485907"/>
    <lineage>
        <taxon>Bacteria</taxon>
        <taxon>Pseudomonadati</taxon>
        <taxon>Pseudomonadota</taxon>
        <taxon>Alphaproteobacteria</taxon>
        <taxon>Hyphomicrobiales</taxon>
        <taxon>Rhizobiaceae</taxon>
        <taxon>Rhizobium/Agrobacterium group</taxon>
        <taxon>Allorhizobium</taxon>
    </lineage>
</organism>
<proteinExistence type="predicted"/>
<dbReference type="EMBL" id="JACIDU010000003">
    <property type="protein sequence ID" value="MBB4102376.1"/>
    <property type="molecule type" value="Genomic_DNA"/>
</dbReference>
<keyword evidence="2" id="KW-1185">Reference proteome</keyword>
<gene>
    <name evidence="1" type="ORF">GGQ66_000911</name>
</gene>
<dbReference type="RefSeq" id="WP_183789882.1">
    <property type="nucleotide sequence ID" value="NZ_JACIDU010000003.1"/>
</dbReference>
<dbReference type="Proteomes" id="UP000584824">
    <property type="component" value="Unassembled WGS sequence"/>
</dbReference>
<reference evidence="1 2" key="1">
    <citation type="submission" date="2020-08" db="EMBL/GenBank/DDBJ databases">
        <title>Genomic Encyclopedia of Type Strains, Phase IV (KMG-IV): sequencing the most valuable type-strain genomes for metagenomic binning, comparative biology and taxonomic classification.</title>
        <authorList>
            <person name="Goeker M."/>
        </authorList>
    </citation>
    <scope>NUCLEOTIDE SEQUENCE [LARGE SCALE GENOMIC DNA]</scope>
    <source>
        <strain evidence="1 2">DSM 26385</strain>
    </source>
</reference>
<name>A0A7W6K1A4_9HYPH</name>
<sequence>MKLTDDERMAMRMLREELCLQDMYIVHDRMEEFLDLSIGRAFITQVRALDRQKYKGAVPPERPRHIVLQTWKARIEAWTRVHEYDLIEIIDWLISSCAQPLPWIENLDELGRPKKLMKCAGITALAYEANKWALRRDTMLANIRLGPDDEHVEMDLGGGLTLVRMLTPAALDVEGARMQHCIGKGGYDVRLHEEYGCRYYSVRASDGEPVATIEVCDEYVDDVSRGVIRQLQGPRNSHPDPDVVARVVEAMPSMNWVASWATESRIEEQTAAPLGPRM</sequence>
<comment type="caution">
    <text evidence="1">The sequence shown here is derived from an EMBL/GenBank/DDBJ whole genome shotgun (WGS) entry which is preliminary data.</text>
</comment>
<accession>A0A7W6K1A4</accession>
<evidence type="ECO:0000313" key="1">
    <source>
        <dbReference type="EMBL" id="MBB4102376.1"/>
    </source>
</evidence>
<dbReference type="AlphaFoldDB" id="A0A7W6K1A4"/>
<evidence type="ECO:0000313" key="2">
    <source>
        <dbReference type="Proteomes" id="UP000584824"/>
    </source>
</evidence>
<protein>
    <submittedName>
        <fullName evidence="1">Uncharacterized protein</fullName>
    </submittedName>
</protein>